<dbReference type="InterPro" id="IPR032549">
    <property type="entry name" value="DUF4939"/>
</dbReference>
<evidence type="ECO:0000313" key="4">
    <source>
        <dbReference type="Proteomes" id="UP000264800"/>
    </source>
</evidence>
<organism evidence="3 4">
    <name type="scientific">Kryptolebias marmoratus</name>
    <name type="common">Mangrove killifish</name>
    <name type="synonym">Rivulus marmoratus</name>
    <dbReference type="NCBI Taxonomy" id="37003"/>
    <lineage>
        <taxon>Eukaryota</taxon>
        <taxon>Metazoa</taxon>
        <taxon>Chordata</taxon>
        <taxon>Craniata</taxon>
        <taxon>Vertebrata</taxon>
        <taxon>Euteleostomi</taxon>
        <taxon>Actinopterygii</taxon>
        <taxon>Neopterygii</taxon>
        <taxon>Teleostei</taxon>
        <taxon>Neoteleostei</taxon>
        <taxon>Acanthomorphata</taxon>
        <taxon>Ovalentaria</taxon>
        <taxon>Atherinomorphae</taxon>
        <taxon>Cyprinodontiformes</taxon>
        <taxon>Rivulidae</taxon>
        <taxon>Kryptolebias</taxon>
    </lineage>
</organism>
<evidence type="ECO:0000259" key="2">
    <source>
        <dbReference type="Pfam" id="PF16297"/>
    </source>
</evidence>
<accession>A0A3Q2ZTR8</accession>
<feature type="compositionally biased region" description="Polar residues" evidence="1">
    <location>
        <begin position="1"/>
        <end position="16"/>
    </location>
</feature>
<evidence type="ECO:0000313" key="3">
    <source>
        <dbReference type="Ensembl" id="ENSKMAP00000007191.1"/>
    </source>
</evidence>
<evidence type="ECO:0000256" key="1">
    <source>
        <dbReference type="SAM" id="MobiDB-lite"/>
    </source>
</evidence>
<dbReference type="GeneTree" id="ENSGT00940000177401"/>
<reference evidence="3" key="2">
    <citation type="submission" date="2025-09" db="UniProtKB">
        <authorList>
            <consortium name="Ensembl"/>
        </authorList>
    </citation>
    <scope>IDENTIFICATION</scope>
</reference>
<dbReference type="AlphaFoldDB" id="A0A3Q2ZTR8"/>
<dbReference type="Pfam" id="PF16297">
    <property type="entry name" value="DUF4939"/>
    <property type="match status" value="1"/>
</dbReference>
<proteinExistence type="predicted"/>
<dbReference type="OMA" id="ICDRTIH"/>
<sequence length="138" mass="15346">MAMVQTLISRTSTDDIQPQREEASNNSPPSPVTLSRGVSAPTPEKYAGDAGGCRGFLLQCSLVFNSSPHSFPNEESKIAYVIGLLTGRALRWAVARFQDYPRFGISFQKFVEEFKMIFGQDLDSTFREDDKKEGVSML</sequence>
<protein>
    <recommendedName>
        <fullName evidence="2">DUF4939 domain-containing protein</fullName>
    </recommendedName>
</protein>
<reference evidence="3" key="1">
    <citation type="submission" date="2025-08" db="UniProtKB">
        <authorList>
            <consortium name="Ensembl"/>
        </authorList>
    </citation>
    <scope>IDENTIFICATION</scope>
</reference>
<dbReference type="STRING" id="37003.ENSKMAP00000007191"/>
<feature type="domain" description="DUF4939" evidence="2">
    <location>
        <begin position="40"/>
        <end position="123"/>
    </location>
</feature>
<dbReference type="Ensembl" id="ENSKMAT00000007309.1">
    <property type="protein sequence ID" value="ENSKMAP00000007191.1"/>
    <property type="gene ID" value="ENSKMAG00000005433.1"/>
</dbReference>
<name>A0A3Q2ZTR8_KRYMA</name>
<dbReference type="Proteomes" id="UP000264800">
    <property type="component" value="Unplaced"/>
</dbReference>
<feature type="region of interest" description="Disordered" evidence="1">
    <location>
        <begin position="1"/>
        <end position="45"/>
    </location>
</feature>
<keyword evidence="4" id="KW-1185">Reference proteome</keyword>